<proteinExistence type="predicted"/>
<gene>
    <name evidence="2" type="ORF">KIPB_010780</name>
</gene>
<dbReference type="Proteomes" id="UP000265618">
    <property type="component" value="Unassembled WGS sequence"/>
</dbReference>
<keyword evidence="3" id="KW-1185">Reference proteome</keyword>
<name>A0A391NQ41_9EUKA</name>
<dbReference type="AlphaFoldDB" id="A0A391NQ41"/>
<sequence length="61" mass="6213">MTDDALDLNAIARVTSVVSDTSCAEGSEAEDEAPISMAVITPGGSGKPVQPDQPDMFGFVA</sequence>
<protein>
    <submittedName>
        <fullName evidence="2">Uncharacterized protein</fullName>
    </submittedName>
</protein>
<feature type="region of interest" description="Disordered" evidence="1">
    <location>
        <begin position="19"/>
        <end position="61"/>
    </location>
</feature>
<feature type="non-terminal residue" evidence="2">
    <location>
        <position position="61"/>
    </location>
</feature>
<organism evidence="2 3">
    <name type="scientific">Kipferlia bialata</name>
    <dbReference type="NCBI Taxonomy" id="797122"/>
    <lineage>
        <taxon>Eukaryota</taxon>
        <taxon>Metamonada</taxon>
        <taxon>Carpediemonas-like organisms</taxon>
        <taxon>Kipferlia</taxon>
    </lineage>
</organism>
<comment type="caution">
    <text evidence="2">The sequence shown here is derived from an EMBL/GenBank/DDBJ whole genome shotgun (WGS) entry which is preliminary data.</text>
</comment>
<evidence type="ECO:0000256" key="1">
    <source>
        <dbReference type="SAM" id="MobiDB-lite"/>
    </source>
</evidence>
<evidence type="ECO:0000313" key="2">
    <source>
        <dbReference type="EMBL" id="GCA63585.1"/>
    </source>
</evidence>
<dbReference type="EMBL" id="BDIP01004134">
    <property type="protein sequence ID" value="GCA63585.1"/>
    <property type="molecule type" value="Genomic_DNA"/>
</dbReference>
<accession>A0A391NQ41</accession>
<evidence type="ECO:0000313" key="3">
    <source>
        <dbReference type="Proteomes" id="UP000265618"/>
    </source>
</evidence>
<reference evidence="2 3" key="1">
    <citation type="journal article" date="2018" name="PLoS ONE">
        <title>The draft genome of Kipferlia bialata reveals reductive genome evolution in fornicate parasites.</title>
        <authorList>
            <person name="Tanifuji G."/>
            <person name="Takabayashi S."/>
            <person name="Kume K."/>
            <person name="Takagi M."/>
            <person name="Nakayama T."/>
            <person name="Kamikawa R."/>
            <person name="Inagaki Y."/>
            <person name="Hashimoto T."/>
        </authorList>
    </citation>
    <scope>NUCLEOTIDE SEQUENCE [LARGE SCALE GENOMIC DNA]</scope>
    <source>
        <strain evidence="2">NY0173</strain>
    </source>
</reference>